<gene>
    <name evidence="3" type="primary">LOC113463871</name>
</gene>
<name>A0AAJ7RWQ6_9HYME</name>
<dbReference type="Proteomes" id="UP000694925">
    <property type="component" value="Unplaced"/>
</dbReference>
<dbReference type="AlphaFoldDB" id="A0AAJ7RWQ6"/>
<feature type="signal peptide" evidence="1">
    <location>
        <begin position="1"/>
        <end position="18"/>
    </location>
</feature>
<dbReference type="RefSeq" id="XP_026666697.1">
    <property type="nucleotide sequence ID" value="XM_026810896.1"/>
</dbReference>
<accession>A0AAJ7RWQ6</accession>
<keyword evidence="1" id="KW-0732">Signal</keyword>
<protein>
    <submittedName>
        <fullName evidence="3">Uncharacterized protein LOC113463871</fullName>
    </submittedName>
</protein>
<dbReference type="KEGG" id="ccal:113463871"/>
<keyword evidence="2" id="KW-1185">Reference proteome</keyword>
<dbReference type="GeneID" id="113463871"/>
<sequence length="107" mass="12350">MRGVIIFLIITVIHLSCELNSDTRQSKYPRYEFILHKCIASAQLHRRYQNVQKSNVNSNKNENFLHKAYALYAMQQNNSTSLPLEPEVSSTSISINTELNNSEIYKS</sequence>
<evidence type="ECO:0000313" key="2">
    <source>
        <dbReference type="Proteomes" id="UP000694925"/>
    </source>
</evidence>
<organism evidence="2 3">
    <name type="scientific">Ceratina calcarata</name>
    <dbReference type="NCBI Taxonomy" id="156304"/>
    <lineage>
        <taxon>Eukaryota</taxon>
        <taxon>Metazoa</taxon>
        <taxon>Ecdysozoa</taxon>
        <taxon>Arthropoda</taxon>
        <taxon>Hexapoda</taxon>
        <taxon>Insecta</taxon>
        <taxon>Pterygota</taxon>
        <taxon>Neoptera</taxon>
        <taxon>Endopterygota</taxon>
        <taxon>Hymenoptera</taxon>
        <taxon>Apocrita</taxon>
        <taxon>Aculeata</taxon>
        <taxon>Apoidea</taxon>
        <taxon>Anthophila</taxon>
        <taxon>Apidae</taxon>
        <taxon>Ceratina</taxon>
        <taxon>Zadontomerus</taxon>
    </lineage>
</organism>
<reference evidence="3" key="1">
    <citation type="submission" date="2025-08" db="UniProtKB">
        <authorList>
            <consortium name="RefSeq"/>
        </authorList>
    </citation>
    <scope>IDENTIFICATION</scope>
    <source>
        <tissue evidence="3">Whole body</tissue>
    </source>
</reference>
<proteinExistence type="predicted"/>
<feature type="chain" id="PRO_5042487804" evidence="1">
    <location>
        <begin position="19"/>
        <end position="107"/>
    </location>
</feature>
<evidence type="ECO:0000313" key="3">
    <source>
        <dbReference type="RefSeq" id="XP_026666697.1"/>
    </source>
</evidence>
<evidence type="ECO:0000256" key="1">
    <source>
        <dbReference type="SAM" id="SignalP"/>
    </source>
</evidence>